<evidence type="ECO:0000256" key="1">
    <source>
        <dbReference type="SAM" id="MobiDB-lite"/>
    </source>
</evidence>
<dbReference type="EMBL" id="CP000967">
    <property type="protein sequence ID" value="ACD61024.1"/>
    <property type="molecule type" value="Genomic_DNA"/>
</dbReference>
<evidence type="ECO:0000313" key="3">
    <source>
        <dbReference type="Proteomes" id="UP000001740"/>
    </source>
</evidence>
<dbReference type="HOGENOM" id="CLU_1694811_0_0_6"/>
<dbReference type="eggNOG" id="ENOG5031E0D">
    <property type="taxonomic scope" value="Bacteria"/>
</dbReference>
<feature type="region of interest" description="Disordered" evidence="1">
    <location>
        <begin position="48"/>
        <end position="95"/>
    </location>
</feature>
<reference evidence="2 3" key="1">
    <citation type="journal article" date="2008" name="BMC Genomics">
        <title>Genome sequence and rapid evolution of the rice pathogen Xanthomonas oryzae pv. oryzae PXO99A.</title>
        <authorList>
            <person name="Salzberg S.L."/>
            <person name="Sommer D.D."/>
            <person name="Schatz M.C."/>
            <person name="Phillippy A.M."/>
            <person name="Rabinowicz P.D."/>
            <person name="Tsuge S."/>
            <person name="Furutani A."/>
            <person name="Ochiai H."/>
            <person name="Delcher A.L."/>
            <person name="Kelley D."/>
            <person name="Madupu R."/>
            <person name="Puiu D."/>
            <person name="Radune D."/>
            <person name="Shumway M."/>
            <person name="Trapnell C."/>
            <person name="Aparna G."/>
            <person name="Jha G."/>
            <person name="Pandey A."/>
            <person name="Patil P.B."/>
            <person name="Ishihara H."/>
            <person name="Meyer D.F."/>
            <person name="Szurek B."/>
            <person name="Verdier V."/>
            <person name="Koebnik R."/>
            <person name="Dow J.M."/>
            <person name="Ryan R.P."/>
            <person name="Hirata H."/>
            <person name="Tsuyumu S."/>
            <person name="Won Lee S."/>
            <person name="Seo Y.S."/>
            <person name="Sriariyanum M."/>
            <person name="Ronald P.C."/>
            <person name="Sonti R.V."/>
            <person name="Van Sluys M.A."/>
            <person name="Leach J.E."/>
            <person name="White F.F."/>
            <person name="Bogdanove A.J."/>
        </authorList>
    </citation>
    <scope>NUCLEOTIDE SEQUENCE [LARGE SCALE GENOMIC DNA]</scope>
    <source>
        <strain evidence="2 3">PXO99A</strain>
    </source>
</reference>
<dbReference type="GO" id="GO:0008408">
    <property type="term" value="F:3'-5' exonuclease activity"/>
    <property type="evidence" value="ECO:0007669"/>
    <property type="project" value="InterPro"/>
</dbReference>
<organism evidence="2 3">
    <name type="scientific">Xanthomonas oryzae pv. oryzae (strain PXO99A)</name>
    <dbReference type="NCBI Taxonomy" id="360094"/>
    <lineage>
        <taxon>Bacteria</taxon>
        <taxon>Pseudomonadati</taxon>
        <taxon>Pseudomonadota</taxon>
        <taxon>Gammaproteobacteria</taxon>
        <taxon>Lysobacterales</taxon>
        <taxon>Lysobacteraceae</taxon>
        <taxon>Xanthomonas</taxon>
    </lineage>
</organism>
<feature type="compositionally biased region" description="Low complexity" evidence="1">
    <location>
        <begin position="64"/>
        <end position="91"/>
    </location>
</feature>
<sequence length="155" mass="16615">MSEPPSEPMWSDLQVSYLQALGHTVYLDRDAADALPAPVEVAERAEMAAPARVERGPQSAVVSTPVARRSATAAPAEAPRAPNTAPAAAPQRRSRVGMPDRLQMALLRASGCNPGDPATQALMVSWPLAELRGNPAAKRALWPQLRALRRRRDPA</sequence>
<gene>
    <name evidence="2" type="ordered locus">PXO_03189</name>
</gene>
<proteinExistence type="predicted"/>
<dbReference type="KEGG" id="xop:PXO_03189"/>
<name>A0A0K0GQ83_XANOP</name>
<dbReference type="GO" id="GO:0003887">
    <property type="term" value="F:DNA-directed DNA polymerase activity"/>
    <property type="evidence" value="ECO:0007669"/>
    <property type="project" value="InterPro"/>
</dbReference>
<evidence type="ECO:0008006" key="4">
    <source>
        <dbReference type="Google" id="ProtNLM"/>
    </source>
</evidence>
<accession>A0A0K0GQ83</accession>
<dbReference type="AlphaFoldDB" id="A0A0K0GQ83"/>
<evidence type="ECO:0000313" key="2">
    <source>
        <dbReference type="EMBL" id="ACD61024.1"/>
    </source>
</evidence>
<dbReference type="PATRIC" id="fig|291331.8.peg.904"/>
<dbReference type="Proteomes" id="UP000001740">
    <property type="component" value="Chromosome"/>
</dbReference>
<dbReference type="GO" id="GO:0006260">
    <property type="term" value="P:DNA replication"/>
    <property type="evidence" value="ECO:0007669"/>
    <property type="project" value="InterPro"/>
</dbReference>
<protein>
    <recommendedName>
        <fullName evidence="4">Alanine acetyltransferase</fullName>
    </recommendedName>
</protein>
<dbReference type="InterPro" id="IPR036654">
    <property type="entry name" value="DNA_pol_III_psi_sf"/>
</dbReference>
<dbReference type="SUPFAM" id="SSF102220">
    <property type="entry name" value="DNA polymerase III psi subunit"/>
    <property type="match status" value="1"/>
</dbReference>